<proteinExistence type="predicted"/>
<keyword evidence="2" id="KW-1185">Reference proteome</keyword>
<dbReference type="AlphaFoldDB" id="A0A9Q1H3L2"/>
<name>A0A9Q1H3L2_HOLLE</name>
<accession>A0A9Q1H3L2</accession>
<protein>
    <submittedName>
        <fullName evidence="1">Uncharacterized protein</fullName>
    </submittedName>
</protein>
<organism evidence="1 2">
    <name type="scientific">Holothuria leucospilota</name>
    <name type="common">Black long sea cucumber</name>
    <name type="synonym">Mertensiothuria leucospilota</name>
    <dbReference type="NCBI Taxonomy" id="206669"/>
    <lineage>
        <taxon>Eukaryota</taxon>
        <taxon>Metazoa</taxon>
        <taxon>Echinodermata</taxon>
        <taxon>Eleutherozoa</taxon>
        <taxon>Echinozoa</taxon>
        <taxon>Holothuroidea</taxon>
        <taxon>Aspidochirotacea</taxon>
        <taxon>Aspidochirotida</taxon>
        <taxon>Holothuriidae</taxon>
        <taxon>Holothuria</taxon>
    </lineage>
</organism>
<comment type="caution">
    <text evidence="1">The sequence shown here is derived from an EMBL/GenBank/DDBJ whole genome shotgun (WGS) entry which is preliminary data.</text>
</comment>
<dbReference type="Gene3D" id="2.30.30.140">
    <property type="match status" value="1"/>
</dbReference>
<evidence type="ECO:0000313" key="2">
    <source>
        <dbReference type="Proteomes" id="UP001152320"/>
    </source>
</evidence>
<sequence length="240" mass="28080">MASPRQSYALRKQSRKVPGYYRHLASKELKEATRRVARKEKWNPNTPFEIEVLEEIADQSRIHYKGYSSKWDRWVPTNELIISQPAKGPQHLISANIRLELLRNSLGEAIKDRLISSKTDAPDVKFFIDCDEDLFPSLPFIKEEYVKRSGTFKNYLVPDGIMSRFLGKGWNYRIHNHRREFTQVVKDSFLACLTRKRSCKEFVMLENGRLVEQITPRGTQLACSFVRNDGNSLNFKDFLY</sequence>
<dbReference type="EMBL" id="JAIZAY010000013">
    <property type="protein sequence ID" value="KAJ8031260.1"/>
    <property type="molecule type" value="Genomic_DNA"/>
</dbReference>
<reference evidence="1" key="1">
    <citation type="submission" date="2021-10" db="EMBL/GenBank/DDBJ databases">
        <title>Tropical sea cucumber genome reveals ecological adaptation and Cuvierian tubules defense mechanism.</title>
        <authorList>
            <person name="Chen T."/>
        </authorList>
    </citation>
    <scope>NUCLEOTIDE SEQUENCE</scope>
    <source>
        <strain evidence="1">Nanhai2018</strain>
        <tissue evidence="1">Muscle</tissue>
    </source>
</reference>
<gene>
    <name evidence="1" type="ORF">HOLleu_27936</name>
</gene>
<dbReference type="Proteomes" id="UP001152320">
    <property type="component" value="Chromosome 13"/>
</dbReference>
<evidence type="ECO:0000313" key="1">
    <source>
        <dbReference type="EMBL" id="KAJ8031260.1"/>
    </source>
</evidence>